<evidence type="ECO:0000259" key="1">
    <source>
        <dbReference type="SMART" id="SM00287"/>
    </source>
</evidence>
<name>A0ABR8CS46_9NOST</name>
<dbReference type="InterPro" id="IPR002477">
    <property type="entry name" value="Peptidoglycan-bd-like"/>
</dbReference>
<proteinExistence type="predicted"/>
<dbReference type="Gene3D" id="1.10.101.10">
    <property type="entry name" value="PGBD-like superfamily/PGBD"/>
    <property type="match status" value="2"/>
</dbReference>
<dbReference type="SUPFAM" id="SSF47090">
    <property type="entry name" value="PGBD-like"/>
    <property type="match status" value="2"/>
</dbReference>
<dbReference type="InterPro" id="IPR052905">
    <property type="entry name" value="LD-transpeptidase_YkuD-like"/>
</dbReference>
<dbReference type="EMBL" id="JACJRF010000034">
    <property type="protein sequence ID" value="MBD2346021.1"/>
    <property type="molecule type" value="Genomic_DNA"/>
</dbReference>
<feature type="domain" description="SH3b" evidence="1">
    <location>
        <begin position="62"/>
        <end position="123"/>
    </location>
</feature>
<dbReference type="PANTHER" id="PTHR41533:SF1">
    <property type="entry name" value="L,D-TRANSPEPTIDASE YCBB-RELATED"/>
    <property type="match status" value="1"/>
</dbReference>
<organism evidence="2 3">
    <name type="scientific">Anabaena subtropica FACHB-260</name>
    <dbReference type="NCBI Taxonomy" id="2692884"/>
    <lineage>
        <taxon>Bacteria</taxon>
        <taxon>Bacillati</taxon>
        <taxon>Cyanobacteriota</taxon>
        <taxon>Cyanophyceae</taxon>
        <taxon>Nostocales</taxon>
        <taxon>Nostocaceae</taxon>
        <taxon>Anabaena</taxon>
    </lineage>
</organism>
<dbReference type="PANTHER" id="PTHR41533">
    <property type="entry name" value="L,D-TRANSPEPTIDASE HI_1667-RELATED"/>
    <property type="match status" value="1"/>
</dbReference>
<dbReference type="RefSeq" id="WP_190408445.1">
    <property type="nucleotide sequence ID" value="NZ_JACJRF010000034.1"/>
</dbReference>
<dbReference type="Pfam" id="PF01471">
    <property type="entry name" value="PG_binding_1"/>
    <property type="match status" value="2"/>
</dbReference>
<accession>A0ABR8CS46</accession>
<dbReference type="Gene3D" id="2.30.30.40">
    <property type="entry name" value="SH3 Domains"/>
    <property type="match status" value="1"/>
</dbReference>
<evidence type="ECO:0000313" key="2">
    <source>
        <dbReference type="EMBL" id="MBD2346021.1"/>
    </source>
</evidence>
<comment type="caution">
    <text evidence="2">The sequence shown here is derived from an EMBL/GenBank/DDBJ whole genome shotgun (WGS) entry which is preliminary data.</text>
</comment>
<evidence type="ECO:0000313" key="3">
    <source>
        <dbReference type="Proteomes" id="UP000607281"/>
    </source>
</evidence>
<keyword evidence="3" id="KW-1185">Reference proteome</keyword>
<dbReference type="InterPro" id="IPR036366">
    <property type="entry name" value="PGBDSf"/>
</dbReference>
<dbReference type="Proteomes" id="UP000607281">
    <property type="component" value="Unassembled WGS sequence"/>
</dbReference>
<reference evidence="2 3" key="1">
    <citation type="journal article" date="2020" name="ISME J.">
        <title>Comparative genomics reveals insights into cyanobacterial evolution and habitat adaptation.</title>
        <authorList>
            <person name="Chen M.Y."/>
            <person name="Teng W.K."/>
            <person name="Zhao L."/>
            <person name="Hu C.X."/>
            <person name="Zhou Y.K."/>
            <person name="Han B.P."/>
            <person name="Song L.R."/>
            <person name="Shu W.S."/>
        </authorList>
    </citation>
    <scope>NUCLEOTIDE SEQUENCE [LARGE SCALE GENOMIC DNA]</scope>
    <source>
        <strain evidence="2 3">FACHB-260</strain>
    </source>
</reference>
<protein>
    <submittedName>
        <fullName evidence="2">Peptidoglycan-binding protein</fullName>
    </submittedName>
</protein>
<dbReference type="InterPro" id="IPR036365">
    <property type="entry name" value="PGBD-like_sf"/>
</dbReference>
<gene>
    <name evidence="2" type="ORF">H6G18_17980</name>
</gene>
<dbReference type="SMART" id="SM00287">
    <property type="entry name" value="SH3b"/>
    <property type="match status" value="1"/>
</dbReference>
<dbReference type="InterPro" id="IPR003646">
    <property type="entry name" value="SH3-like_bac-type"/>
</dbReference>
<sequence>MEFIAYSSMVIANKEANGQAEYLEYELPKFNFSWGKLFKSSAWLSVAGLMVLFTTLTQVNAALGAYVRTNGSCLNVRTSPSTNARVIDCIPNGTQINTMGSVNGFTRLSRNRYVAARWVSGTSGGRPINPGPGVGGTVTLSFGSRGPAVSAVQRALGVQPTGYYGAVTVRRVRQFQANNGLRTDGVVGPQTRNALFRGSQQPIGGPVTLSFGSRGSAVSAVQRALGVEPTGYYGEVTVRRVREFQANNGLRVDGVVGPQTRSAIFRS</sequence>